<dbReference type="EMBL" id="LC738883">
    <property type="protein sequence ID" value="BDT63388.1"/>
    <property type="molecule type" value="Genomic_DNA"/>
</dbReference>
<sequence>MVGDEFQRNIQHFIKIQTDQPIFKSLLITLGFFFLMLLILNMIYSIFFGDINSDSFMVNNKIRESTIEDIQNLSSTDKIKLLFHSPNLNVNKNGLKYKYNHTDNKENEGRNTTPIELS</sequence>
<evidence type="ECO:0000256" key="1">
    <source>
        <dbReference type="SAM" id="MobiDB-lite"/>
    </source>
</evidence>
<proteinExistence type="predicted"/>
<feature type="transmembrane region" description="Helical" evidence="2">
    <location>
        <begin position="26"/>
        <end position="47"/>
    </location>
</feature>
<protein>
    <submittedName>
        <fullName evidence="3">Uncharacterized protein</fullName>
    </submittedName>
</protein>
<evidence type="ECO:0000313" key="3">
    <source>
        <dbReference type="EMBL" id="BDT63388.1"/>
    </source>
</evidence>
<feature type="compositionally biased region" description="Basic and acidic residues" evidence="1">
    <location>
        <begin position="100"/>
        <end position="109"/>
    </location>
</feature>
<reference evidence="3" key="1">
    <citation type="submission" date="2022-10" db="EMBL/GenBank/DDBJ databases">
        <title>Genome sequences of endogenous nimaviruses in decapod crustaceans.</title>
        <authorList>
            <person name="Kawato S."/>
            <person name="Nozaki R."/>
            <person name="Kondo H."/>
            <person name="Hirono I."/>
        </authorList>
    </citation>
    <scope>NUCLEOTIDE SEQUENCE</scope>
    <source>
        <strain evidence="3">TUMSAT20210906</strain>
    </source>
</reference>
<organism evidence="3">
    <name type="scientific">Armadillidium vulgare clopovirus</name>
    <dbReference type="NCBI Taxonomy" id="2984284"/>
    <lineage>
        <taxon>Viruses</taxon>
        <taxon>Viruses incertae sedis</taxon>
        <taxon>Naldaviricetes</taxon>
        <taxon>Nimaviridae</taxon>
    </lineage>
</organism>
<keyword evidence="2" id="KW-1133">Transmembrane helix</keyword>
<keyword evidence="2" id="KW-0472">Membrane</keyword>
<name>A0A9C7EZA7_9VIRU</name>
<feature type="region of interest" description="Disordered" evidence="1">
    <location>
        <begin position="99"/>
        <end position="118"/>
    </location>
</feature>
<evidence type="ECO:0000256" key="2">
    <source>
        <dbReference type="SAM" id="Phobius"/>
    </source>
</evidence>
<accession>A0A9C7EZA7</accession>
<keyword evidence="2" id="KW-0812">Transmembrane</keyword>